<gene>
    <name evidence="1" type="ORF">J2W61_001318</name>
</gene>
<dbReference type="AlphaFoldDB" id="A0AAW8LSL1"/>
<accession>A0AAW8LSL1</accession>
<reference evidence="1" key="1">
    <citation type="submission" date="2023-07" db="EMBL/GenBank/DDBJ databases">
        <title>Sorghum-associated microbial communities from plants grown in Nebraska, USA.</title>
        <authorList>
            <person name="Schachtman D."/>
        </authorList>
    </citation>
    <scope>NUCLEOTIDE SEQUENCE</scope>
    <source>
        <strain evidence="1">1457</strain>
    </source>
</reference>
<proteinExistence type="predicted"/>
<organism evidence="1 2">
    <name type="scientific">Agrobacterium tumefaciens</name>
    <dbReference type="NCBI Taxonomy" id="358"/>
    <lineage>
        <taxon>Bacteria</taxon>
        <taxon>Pseudomonadati</taxon>
        <taxon>Pseudomonadota</taxon>
        <taxon>Alphaproteobacteria</taxon>
        <taxon>Hyphomicrobiales</taxon>
        <taxon>Rhizobiaceae</taxon>
        <taxon>Rhizobium/Agrobacterium group</taxon>
        <taxon>Agrobacterium</taxon>
        <taxon>Agrobacterium tumefaciens complex</taxon>
    </lineage>
</organism>
<protein>
    <submittedName>
        <fullName evidence="1">Uncharacterized protein</fullName>
    </submittedName>
</protein>
<evidence type="ECO:0000313" key="2">
    <source>
        <dbReference type="Proteomes" id="UP001265315"/>
    </source>
</evidence>
<evidence type="ECO:0000313" key="1">
    <source>
        <dbReference type="EMBL" id="MDR6701490.1"/>
    </source>
</evidence>
<name>A0AAW8LSL1_AGRTU</name>
<dbReference type="Proteomes" id="UP001265315">
    <property type="component" value="Unassembled WGS sequence"/>
</dbReference>
<comment type="caution">
    <text evidence="1">The sequence shown here is derived from an EMBL/GenBank/DDBJ whole genome shotgun (WGS) entry which is preliminary data.</text>
</comment>
<dbReference type="EMBL" id="JAVDSW010000001">
    <property type="protein sequence ID" value="MDR6701490.1"/>
    <property type="molecule type" value="Genomic_DNA"/>
</dbReference>
<sequence>MESRGTTNGAEVNAFAINEGNFVVPLPGTAQTTIAPTLSLTRRIAAHCSAIAALSGASLLTARRRAVSASLVTVTGSISLVRRVAPTAAAAVPVNAGARLVRRITALSATTIAIKGDVYLSWRYLRRATPNRVMTVQPVRALVVAPELRRVVVPRDISAMRPPRDRGAMP</sequence>